<organism evidence="1 2">
    <name type="scientific">Gossypium arboreum</name>
    <name type="common">Tree cotton</name>
    <name type="synonym">Gossypium nanking</name>
    <dbReference type="NCBI Taxonomy" id="29729"/>
    <lineage>
        <taxon>Eukaryota</taxon>
        <taxon>Viridiplantae</taxon>
        <taxon>Streptophyta</taxon>
        <taxon>Embryophyta</taxon>
        <taxon>Tracheophyta</taxon>
        <taxon>Spermatophyta</taxon>
        <taxon>Magnoliopsida</taxon>
        <taxon>eudicotyledons</taxon>
        <taxon>Gunneridae</taxon>
        <taxon>Pentapetalae</taxon>
        <taxon>rosids</taxon>
        <taxon>malvids</taxon>
        <taxon>Malvales</taxon>
        <taxon>Malvaceae</taxon>
        <taxon>Malvoideae</taxon>
        <taxon>Gossypium</taxon>
    </lineage>
</organism>
<dbReference type="EMBL" id="JARKNE010000012">
    <property type="protein sequence ID" value="KAK5776284.1"/>
    <property type="molecule type" value="Genomic_DNA"/>
</dbReference>
<proteinExistence type="predicted"/>
<reference evidence="1 2" key="1">
    <citation type="submission" date="2023-03" db="EMBL/GenBank/DDBJ databases">
        <title>WGS of Gossypium arboreum.</title>
        <authorList>
            <person name="Yu D."/>
        </authorList>
    </citation>
    <scope>NUCLEOTIDE SEQUENCE [LARGE SCALE GENOMIC DNA]</scope>
    <source>
        <tissue evidence="1">Leaf</tissue>
    </source>
</reference>
<dbReference type="SUPFAM" id="SSF46565">
    <property type="entry name" value="Chaperone J-domain"/>
    <property type="match status" value="1"/>
</dbReference>
<sequence>MQGDEARLLLSFPSNRCPTQIEVAYRKKVWELHLDLFPVQQKPLAESKFKLVNEKEQLEHVGDRLRIQK</sequence>
<keyword evidence="2" id="KW-1185">Reference proteome</keyword>
<dbReference type="Proteomes" id="UP001358586">
    <property type="component" value="Chromosome 12"/>
</dbReference>
<accession>A0ABR0MT74</accession>
<name>A0ABR0MT74_GOSAR</name>
<comment type="caution">
    <text evidence="1">The sequence shown here is derived from an EMBL/GenBank/DDBJ whole genome shotgun (WGS) entry which is preliminary data.</text>
</comment>
<protein>
    <submittedName>
        <fullName evidence="1">Uncharacterized protein</fullName>
    </submittedName>
</protein>
<dbReference type="InterPro" id="IPR036869">
    <property type="entry name" value="J_dom_sf"/>
</dbReference>
<gene>
    <name evidence="1" type="ORF">PVK06_044243</name>
</gene>
<evidence type="ECO:0000313" key="2">
    <source>
        <dbReference type="Proteomes" id="UP001358586"/>
    </source>
</evidence>
<evidence type="ECO:0000313" key="1">
    <source>
        <dbReference type="EMBL" id="KAK5776284.1"/>
    </source>
</evidence>